<dbReference type="SUPFAM" id="SSF100920">
    <property type="entry name" value="Heat shock protein 70kD (HSP70), peptide-binding domain"/>
    <property type="match status" value="1"/>
</dbReference>
<evidence type="ECO:0000313" key="1">
    <source>
        <dbReference type="EMBL" id="KKK62057.1"/>
    </source>
</evidence>
<comment type="caution">
    <text evidence="1">The sequence shown here is derived from an EMBL/GenBank/DDBJ whole genome shotgun (WGS) entry which is preliminary data.</text>
</comment>
<accession>A0A0F8WYW3</accession>
<dbReference type="AlphaFoldDB" id="A0A0F8WYW3"/>
<organism evidence="1">
    <name type="scientific">marine sediment metagenome</name>
    <dbReference type="NCBI Taxonomy" id="412755"/>
    <lineage>
        <taxon>unclassified sequences</taxon>
        <taxon>metagenomes</taxon>
        <taxon>ecological metagenomes</taxon>
    </lineage>
</organism>
<feature type="non-terminal residue" evidence="1">
    <location>
        <position position="1"/>
    </location>
</feature>
<sequence>DSLLLCNVPFSIGVEIFGGRFHTIVDRQTTIPVFGVCVEKGDEEDSKDFTTIVEYRTSDEEVDNPEYFLMELNNITGYSEEDEEEDEWGDTIVNITAGVDVDEENSYITFLQGCSIPLSQIEILR</sequence>
<dbReference type="InterPro" id="IPR029047">
    <property type="entry name" value="HSP70_peptide-bd_sf"/>
</dbReference>
<reference evidence="1" key="1">
    <citation type="journal article" date="2015" name="Nature">
        <title>Complex archaea that bridge the gap between prokaryotes and eukaryotes.</title>
        <authorList>
            <person name="Spang A."/>
            <person name="Saw J.H."/>
            <person name="Jorgensen S.L."/>
            <person name="Zaremba-Niedzwiedzka K."/>
            <person name="Martijn J."/>
            <person name="Lind A.E."/>
            <person name="van Eijk R."/>
            <person name="Schleper C."/>
            <person name="Guy L."/>
            <person name="Ettema T.J."/>
        </authorList>
    </citation>
    <scope>NUCLEOTIDE SEQUENCE</scope>
</reference>
<dbReference type="EMBL" id="LAZR01062179">
    <property type="protein sequence ID" value="KKK62057.1"/>
    <property type="molecule type" value="Genomic_DNA"/>
</dbReference>
<name>A0A0F8WYW3_9ZZZZ</name>
<dbReference type="Gene3D" id="2.60.34.10">
    <property type="entry name" value="Substrate Binding Domain Of DNAk, Chain A, domain 1"/>
    <property type="match status" value="1"/>
</dbReference>
<protein>
    <submittedName>
        <fullName evidence="1">Uncharacterized protein</fullName>
    </submittedName>
</protein>
<proteinExistence type="predicted"/>
<gene>
    <name evidence="1" type="ORF">LCGC14_3008120</name>
</gene>